<feature type="compositionally biased region" description="Basic and acidic residues" evidence="1">
    <location>
        <begin position="303"/>
        <end position="315"/>
    </location>
</feature>
<evidence type="ECO:0000313" key="2">
    <source>
        <dbReference type="Proteomes" id="UP000887572"/>
    </source>
</evidence>
<feature type="compositionally biased region" description="Low complexity" evidence="1">
    <location>
        <begin position="168"/>
        <end position="184"/>
    </location>
</feature>
<organism evidence="2 3">
    <name type="scientific">Globodera rostochiensis</name>
    <name type="common">Golden nematode worm</name>
    <name type="synonym">Heterodera rostochiensis</name>
    <dbReference type="NCBI Taxonomy" id="31243"/>
    <lineage>
        <taxon>Eukaryota</taxon>
        <taxon>Metazoa</taxon>
        <taxon>Ecdysozoa</taxon>
        <taxon>Nematoda</taxon>
        <taxon>Chromadorea</taxon>
        <taxon>Rhabditida</taxon>
        <taxon>Tylenchina</taxon>
        <taxon>Tylenchomorpha</taxon>
        <taxon>Tylenchoidea</taxon>
        <taxon>Heteroderidae</taxon>
        <taxon>Heteroderinae</taxon>
        <taxon>Globodera</taxon>
    </lineage>
</organism>
<feature type="compositionally biased region" description="Basic and acidic residues" evidence="1">
    <location>
        <begin position="355"/>
        <end position="370"/>
    </location>
</feature>
<dbReference type="WBParaSite" id="Gr19_v10_g6463.t1">
    <property type="protein sequence ID" value="Gr19_v10_g6463.t1"/>
    <property type="gene ID" value="Gr19_v10_g6463"/>
</dbReference>
<keyword evidence="2" id="KW-1185">Reference proteome</keyword>
<reference evidence="3" key="1">
    <citation type="submission" date="2022-11" db="UniProtKB">
        <authorList>
            <consortium name="WormBaseParasite"/>
        </authorList>
    </citation>
    <scope>IDENTIFICATION</scope>
</reference>
<feature type="compositionally biased region" description="Basic and acidic residues" evidence="1">
    <location>
        <begin position="198"/>
        <end position="223"/>
    </location>
</feature>
<sequence>MSDEGSNYFFVVLPSNVTDYTDNMTSRYRVHLPKPIQFRGAWVCGLYSIQYPHSWASTVGTVEQQWLDIHRQDGETVRVDLPKTSQQSAQGLKEYLNRTITATLTVNRRYRRSKRNAEETADELRRQQQHDGSSADEGGSVVCTKTGRRTVCRRIKPVVPSDDEDVVKTAVTTPTTAQTTTTTKEVPDQARPFSQVEKLGEKMKEKLNSQQRNEEFEKAKETDTANPKRLPTDKEEEEEEKKSTKRLPTDKEEEEKEKTSSKSQEKEIFKEKPLTTPPTPTVSSSPSPVKIAAQTRGEALKGLVEKSQKEKEENKLTTATTRGEALKGILETSGKDKDSSPTTTTTTRGEVLKALMEKSQQEKEEKKNKEPSPSTTTTTRGEVLKGLLDTAHKGKGEKEGKELETAKTNEEALKGFVEKGRRKELAPAKTRGEALKQLLERRKEEKAEDDNHFSYRTDIDRFQVVLLDDPDISHLSMSQQIAYVLGFPNKELVERGEIAKYGVDLRGGFTSFAVYATGLTRSVILGNSLSSLLRIVSTDGEYGQVIERIYDNPMFIPVHPREINELQIELRMMDGKLVPFDYGTVLITLVFKKVINF</sequence>
<dbReference type="Proteomes" id="UP000887572">
    <property type="component" value="Unplaced"/>
</dbReference>
<feature type="compositionally biased region" description="Basic and acidic residues" evidence="1">
    <location>
        <begin position="390"/>
        <end position="405"/>
    </location>
</feature>
<dbReference type="AlphaFoldDB" id="A0A914I0W4"/>
<feature type="region of interest" description="Disordered" evidence="1">
    <location>
        <begin position="111"/>
        <end position="142"/>
    </location>
</feature>
<protein>
    <submittedName>
        <fullName evidence="3">Uncharacterized protein</fullName>
    </submittedName>
</protein>
<proteinExistence type="predicted"/>
<feature type="compositionally biased region" description="Basic and acidic residues" evidence="1">
    <location>
        <begin position="256"/>
        <end position="273"/>
    </location>
</feature>
<name>A0A914I0W4_GLORO</name>
<feature type="compositionally biased region" description="Basic and acidic residues" evidence="1">
    <location>
        <begin position="115"/>
        <end position="129"/>
    </location>
</feature>
<feature type="region of interest" description="Disordered" evidence="1">
    <location>
        <begin position="163"/>
        <end position="405"/>
    </location>
</feature>
<evidence type="ECO:0000313" key="3">
    <source>
        <dbReference type="WBParaSite" id="Gr19_v10_g6463.t1"/>
    </source>
</evidence>
<accession>A0A914I0W4</accession>
<evidence type="ECO:0000256" key="1">
    <source>
        <dbReference type="SAM" id="MobiDB-lite"/>
    </source>
</evidence>